<dbReference type="RefSeq" id="WP_336535502.1">
    <property type="nucleotide sequence ID" value="NZ_JBBAYL010000002.1"/>
</dbReference>
<comment type="caution">
    <text evidence="4">The sequence shown here is derived from an EMBL/GenBank/DDBJ whole genome shotgun (WGS) entry which is preliminary data.</text>
</comment>
<keyword evidence="5" id="KW-1185">Reference proteome</keyword>
<evidence type="ECO:0000256" key="3">
    <source>
        <dbReference type="SAM" id="MobiDB-lite"/>
    </source>
</evidence>
<evidence type="ECO:0000313" key="5">
    <source>
        <dbReference type="Proteomes" id="UP001365781"/>
    </source>
</evidence>
<evidence type="ECO:0000256" key="2">
    <source>
        <dbReference type="ARBA" id="ARBA00023002"/>
    </source>
</evidence>
<dbReference type="PANTHER" id="PTHR45024:SF2">
    <property type="entry name" value="SCP2 DOMAIN-CONTAINING PROTEIN"/>
    <property type="match status" value="1"/>
</dbReference>
<protein>
    <submittedName>
        <fullName evidence="4">Uncharacterized protein</fullName>
    </submittedName>
</protein>
<evidence type="ECO:0000313" key="4">
    <source>
        <dbReference type="EMBL" id="MEI5607826.1"/>
    </source>
</evidence>
<comment type="similarity">
    <text evidence="1">Belongs to the short-chain dehydrogenases/reductases (SDR) family.</text>
</comment>
<dbReference type="Proteomes" id="UP001365781">
    <property type="component" value="Unassembled WGS sequence"/>
</dbReference>
<proteinExistence type="inferred from homology"/>
<reference evidence="4 5" key="1">
    <citation type="submission" date="2024-03" db="EMBL/GenBank/DDBJ databases">
        <title>First Report of Pectobacterium brasiliscabiei causing potato scab in china.</title>
        <authorList>
            <person name="Handique U."/>
        </authorList>
    </citation>
    <scope>NUCLEOTIDE SEQUENCE [LARGE SCALE GENOMIC DNA]</scope>
    <source>
        <strain evidence="4 5">ZRIMU1503</strain>
    </source>
</reference>
<organism evidence="4 5">
    <name type="scientific">Streptomyces brasiliscabiei</name>
    <dbReference type="NCBI Taxonomy" id="2736302"/>
    <lineage>
        <taxon>Bacteria</taxon>
        <taxon>Bacillati</taxon>
        <taxon>Actinomycetota</taxon>
        <taxon>Actinomycetes</taxon>
        <taxon>Kitasatosporales</taxon>
        <taxon>Streptomycetaceae</taxon>
        <taxon>Streptomyces</taxon>
    </lineage>
</organism>
<feature type="region of interest" description="Disordered" evidence="3">
    <location>
        <begin position="155"/>
        <end position="179"/>
    </location>
</feature>
<name>A0ABU8G616_9ACTN</name>
<dbReference type="EMBL" id="JBBAYM010000001">
    <property type="protein sequence ID" value="MEI5607826.1"/>
    <property type="molecule type" value="Genomic_DNA"/>
</dbReference>
<sequence length="179" mass="19251">MITNVGALRDRTLRNVTDDDFGLVVTSHLRGTFTCGRAAAANAVIPTALTRTVATMPRVGDLVAKADAGEPIPEGARRQVLGSPDDVAPLILYLASEESDRVTGQAIAVGEDRVAPITCYADTDGYGWHHVDLFLHDSKGREPNWVHWQAPVDVCRRDPKTSSPSSTNSWPSSPPPAPR</sequence>
<keyword evidence="2" id="KW-0560">Oxidoreductase</keyword>
<dbReference type="Gene3D" id="3.40.50.720">
    <property type="entry name" value="NAD(P)-binding Rossmann-like Domain"/>
    <property type="match status" value="1"/>
</dbReference>
<dbReference type="InterPro" id="IPR036291">
    <property type="entry name" value="NAD(P)-bd_dom_sf"/>
</dbReference>
<dbReference type="InterPro" id="IPR051687">
    <property type="entry name" value="Peroxisomal_Beta-Oxidation"/>
</dbReference>
<feature type="compositionally biased region" description="Low complexity" evidence="3">
    <location>
        <begin position="161"/>
        <end position="171"/>
    </location>
</feature>
<accession>A0ABU8G616</accession>
<evidence type="ECO:0000256" key="1">
    <source>
        <dbReference type="ARBA" id="ARBA00006484"/>
    </source>
</evidence>
<dbReference type="SUPFAM" id="SSF51735">
    <property type="entry name" value="NAD(P)-binding Rossmann-fold domains"/>
    <property type="match status" value="1"/>
</dbReference>
<dbReference type="PANTHER" id="PTHR45024">
    <property type="entry name" value="DEHYDROGENASES, SHORT CHAIN"/>
    <property type="match status" value="1"/>
</dbReference>
<gene>
    <name evidence="4" type="ORF">WB403_01475</name>
</gene>